<dbReference type="EMBL" id="JAGIKV010000032">
    <property type="protein sequence ID" value="MBP2249054.1"/>
    <property type="molecule type" value="Genomic_DNA"/>
</dbReference>
<accession>A0ABS4S1Q3</accession>
<evidence type="ECO:0000313" key="1">
    <source>
        <dbReference type="EMBL" id="MBP2249054.1"/>
    </source>
</evidence>
<organism evidence="1 2">
    <name type="scientific">Paenibacillus xylanexedens</name>
    <dbReference type="NCBI Taxonomy" id="528191"/>
    <lineage>
        <taxon>Bacteria</taxon>
        <taxon>Bacillati</taxon>
        <taxon>Bacillota</taxon>
        <taxon>Bacilli</taxon>
        <taxon>Bacillales</taxon>
        <taxon>Paenibacillaceae</taxon>
        <taxon>Paenibacillus</taxon>
    </lineage>
</organism>
<protein>
    <submittedName>
        <fullName evidence="1">Uncharacterized protein</fullName>
    </submittedName>
</protein>
<sequence>RRKKNIGKPYEGKPHVRFDEEGLGLPSLLLYLRGEIVLFAILGRGMLI</sequence>
<reference evidence="1 2" key="1">
    <citation type="submission" date="2021-03" db="EMBL/GenBank/DDBJ databases">
        <title>Genomic Encyclopedia of Type Strains, Phase IV (KMG-IV): sequencing the most valuable type-strain genomes for metagenomic binning, comparative biology and taxonomic classification.</title>
        <authorList>
            <person name="Goeker M."/>
        </authorList>
    </citation>
    <scope>NUCLEOTIDE SEQUENCE [LARGE SCALE GENOMIC DNA]</scope>
    <source>
        <strain evidence="1 2">DSM 21292</strain>
    </source>
</reference>
<keyword evidence="2" id="KW-1185">Reference proteome</keyword>
<gene>
    <name evidence="1" type="ORF">J2Z28_005748</name>
</gene>
<comment type="caution">
    <text evidence="1">The sequence shown here is derived from an EMBL/GenBank/DDBJ whole genome shotgun (WGS) entry which is preliminary data.</text>
</comment>
<dbReference type="Proteomes" id="UP000810207">
    <property type="component" value="Unassembled WGS sequence"/>
</dbReference>
<proteinExistence type="predicted"/>
<name>A0ABS4S1Q3_PAEXY</name>
<feature type="non-terminal residue" evidence="1">
    <location>
        <position position="1"/>
    </location>
</feature>
<evidence type="ECO:0000313" key="2">
    <source>
        <dbReference type="Proteomes" id="UP000810207"/>
    </source>
</evidence>